<dbReference type="Proteomes" id="UP000326994">
    <property type="component" value="Unassembled WGS sequence"/>
</dbReference>
<organism evidence="1 2">
    <name type="scientific">Patiriisocius marinistellae</name>
    <dbReference type="NCBI Taxonomy" id="2494560"/>
    <lineage>
        <taxon>Bacteria</taxon>
        <taxon>Pseudomonadati</taxon>
        <taxon>Bacteroidota</taxon>
        <taxon>Flavobacteriia</taxon>
        <taxon>Flavobacteriales</taxon>
        <taxon>Flavobacteriaceae</taxon>
        <taxon>Patiriisocius</taxon>
    </lineage>
</organism>
<keyword evidence="2" id="KW-1185">Reference proteome</keyword>
<evidence type="ECO:0000313" key="1">
    <source>
        <dbReference type="EMBL" id="GEQ86382.1"/>
    </source>
</evidence>
<accession>A0A5J4FYU8</accession>
<sequence>MKKIYLFLFAAALISCNSDDDTNTDSSNTSDYFPLTAGATWSYGNENELGTTEDTMFEMGTQQSNGKEYTNLDAIQPSNGLMITVLADNLVRKSNGQFIINGALETPVDGFPEITIPLDDIVLFDANASANTQLSTLSNTLNENIILDTGEVLPLTINYTSTTIQDAILSSYAVGPITYEDVISSRIVLNLEIEVSIDLGGTVINIPLLASQDALVVKNYYAANTGLVFSEVTIDYQLADLGATGIELPIPTESTQVTSTSLISFNN</sequence>
<comment type="caution">
    <text evidence="1">The sequence shown here is derived from an EMBL/GenBank/DDBJ whole genome shotgun (WGS) entry which is preliminary data.</text>
</comment>
<dbReference type="AlphaFoldDB" id="A0A5J4FYU8"/>
<dbReference type="EMBL" id="BKCF01000003">
    <property type="protein sequence ID" value="GEQ86382.1"/>
    <property type="molecule type" value="Genomic_DNA"/>
</dbReference>
<proteinExistence type="predicted"/>
<dbReference type="RefSeq" id="WP_151894310.1">
    <property type="nucleotide sequence ID" value="NZ_BKCF01000003.1"/>
</dbReference>
<evidence type="ECO:0000313" key="2">
    <source>
        <dbReference type="Proteomes" id="UP000326994"/>
    </source>
</evidence>
<gene>
    <name evidence="1" type="ORF">ULMS_18900</name>
</gene>
<reference evidence="1 2" key="1">
    <citation type="submission" date="2019-08" db="EMBL/GenBank/DDBJ databases">
        <title>Ulvibacter marinistellae sp. nov., isolated from a starfish, Patiria pectinifera.</title>
        <authorList>
            <person name="Kawano K."/>
            <person name="Ushijima N."/>
            <person name="Kihara M."/>
            <person name="Itoh H."/>
        </authorList>
    </citation>
    <scope>NUCLEOTIDE SEQUENCE [LARGE SCALE GENOMIC DNA]</scope>
    <source>
        <strain evidence="1 2">KK4</strain>
    </source>
</reference>
<name>A0A5J4FYU8_9FLAO</name>
<dbReference type="PROSITE" id="PS51257">
    <property type="entry name" value="PROKAR_LIPOPROTEIN"/>
    <property type="match status" value="1"/>
</dbReference>
<dbReference type="OrthoDB" id="1435518at2"/>
<protein>
    <submittedName>
        <fullName evidence="1">Uncharacterized protein</fullName>
    </submittedName>
</protein>